<dbReference type="Gene3D" id="2.60.40.3120">
    <property type="match status" value="1"/>
</dbReference>
<comment type="similarity">
    <text evidence="2 3">Belongs to the peptidase M14 family.</text>
</comment>
<proteinExistence type="inferred from homology"/>
<dbReference type="Gene3D" id="3.40.630.10">
    <property type="entry name" value="Zn peptidases"/>
    <property type="match status" value="1"/>
</dbReference>
<feature type="compositionally biased region" description="Acidic residues" evidence="4">
    <location>
        <begin position="162"/>
        <end position="181"/>
    </location>
</feature>
<dbReference type="Pfam" id="PF00246">
    <property type="entry name" value="Peptidase_M14"/>
    <property type="match status" value="1"/>
</dbReference>
<name>A0A7R9JBH0_TIMCA</name>
<feature type="compositionally biased region" description="Basic and acidic residues" evidence="4">
    <location>
        <begin position="449"/>
        <end position="468"/>
    </location>
</feature>
<reference evidence="6" key="1">
    <citation type="submission" date="2020-11" db="EMBL/GenBank/DDBJ databases">
        <authorList>
            <person name="Tran Van P."/>
        </authorList>
    </citation>
    <scope>NUCLEOTIDE SEQUENCE</scope>
</reference>
<evidence type="ECO:0000313" key="6">
    <source>
        <dbReference type="EMBL" id="CAD7575940.1"/>
    </source>
</evidence>
<sequence length="777" mass="86855">MEKTILTIGVTPNNKLRLALNVLSCLSKNKLCSGRMVKCGLVGLLLRIFERWERYDGKMRLRVCSFTLSALQHICMIKSGRKAMRANNGLQLLHKFSSVCPEQKGYDSLLSRVCAILNLCAEKRQLPLDSQLSPATFALPLPGCPGDTLGPRASSTSRDASPDSDDDSNDDLFPEDPEEVPETDKDKFPDELFYLCPVQRSWEDLKQYEGNASEMTSSNWSSASLERILETRRSFALLGALNSTLSYASFMLDGSNEDRDRSPTPFADPLSVKRSNLSFADCAAEMMSSIDGRHKRKAADRVPSKAEAESDTLRLTPVGEKGSHLSLDTDIFKSPEEGLRASQQALRRLTALDKLDARMAPRDVYCAVAGCVRSVLPFVKVAFPDMVGGHSADKPEPLNIKDRKVCRAKLLSCVERSIHPSQSLNKVVFNIDLLAAQTEHSLTRLNLEEGNPHLRGGRVENPFRENHSSVHPTEIRTSISPVLGSRAQQQTRAPLSNDDESRLGRKVPAADTLLFESRFESGNLRKVLQVSLFGGTGSGVTTTVGHPRTETQGDRQPEPRVRRAPRVSSKEYDLILMPDVNSSRHHQWFYFEVGNMERMKPLLYSVREATLGQTGWVRTGRDICYYRNSYQNLGSKGRSYFTTTFTVEFPHAYDVCYIAYHYPYTYSQLLTQIWKWETVVNPAVTFFRAESLCSSLNGNETPLLTITAPESKYNPIASRELVFLTARVHPGESNSSWVMLGTLGLLLGTTQTAVKLRDRFVFKVVPMLNMEGVINGW</sequence>
<feature type="domain" description="Peptidase M14" evidence="5">
    <location>
        <begin position="662"/>
        <end position="777"/>
    </location>
</feature>
<dbReference type="GO" id="GO:0006508">
    <property type="term" value="P:proteolysis"/>
    <property type="evidence" value="ECO:0007669"/>
    <property type="project" value="InterPro"/>
</dbReference>
<dbReference type="GO" id="GO:0008270">
    <property type="term" value="F:zinc ion binding"/>
    <property type="evidence" value="ECO:0007669"/>
    <property type="project" value="InterPro"/>
</dbReference>
<dbReference type="GO" id="GO:0004181">
    <property type="term" value="F:metallocarboxypeptidase activity"/>
    <property type="evidence" value="ECO:0007669"/>
    <property type="project" value="InterPro"/>
</dbReference>
<comment type="cofactor">
    <cofactor evidence="1">
        <name>Zn(2+)</name>
        <dbReference type="ChEBI" id="CHEBI:29105"/>
    </cofactor>
</comment>
<feature type="region of interest" description="Disordered" evidence="4">
    <location>
        <begin position="538"/>
        <end position="564"/>
    </location>
</feature>
<dbReference type="EMBL" id="OE183719">
    <property type="protein sequence ID" value="CAD7575940.1"/>
    <property type="molecule type" value="Genomic_DNA"/>
</dbReference>
<evidence type="ECO:0000259" key="5">
    <source>
        <dbReference type="PROSITE" id="PS52035"/>
    </source>
</evidence>
<organism evidence="6">
    <name type="scientific">Timema californicum</name>
    <name type="common">California timema</name>
    <name type="synonym">Walking stick</name>
    <dbReference type="NCBI Taxonomy" id="61474"/>
    <lineage>
        <taxon>Eukaryota</taxon>
        <taxon>Metazoa</taxon>
        <taxon>Ecdysozoa</taxon>
        <taxon>Arthropoda</taxon>
        <taxon>Hexapoda</taxon>
        <taxon>Insecta</taxon>
        <taxon>Pterygota</taxon>
        <taxon>Neoptera</taxon>
        <taxon>Polyneoptera</taxon>
        <taxon>Phasmatodea</taxon>
        <taxon>Timematodea</taxon>
        <taxon>Timematoidea</taxon>
        <taxon>Timematidae</taxon>
        <taxon>Timema</taxon>
    </lineage>
</organism>
<dbReference type="InterPro" id="IPR000834">
    <property type="entry name" value="Peptidase_M14"/>
</dbReference>
<dbReference type="InterPro" id="IPR050821">
    <property type="entry name" value="Cytosolic_carboxypeptidase"/>
</dbReference>
<evidence type="ECO:0000256" key="2">
    <source>
        <dbReference type="ARBA" id="ARBA00005988"/>
    </source>
</evidence>
<evidence type="ECO:0000256" key="1">
    <source>
        <dbReference type="ARBA" id="ARBA00001947"/>
    </source>
</evidence>
<feature type="compositionally biased region" description="Basic and acidic residues" evidence="4">
    <location>
        <begin position="547"/>
        <end position="561"/>
    </location>
</feature>
<dbReference type="PANTHER" id="PTHR12756:SF11">
    <property type="entry name" value="CYTOSOLIC CARBOXYPEPTIDASE 1"/>
    <property type="match status" value="1"/>
</dbReference>
<dbReference type="PROSITE" id="PS52035">
    <property type="entry name" value="PEPTIDASE_M14"/>
    <property type="match status" value="1"/>
</dbReference>
<feature type="region of interest" description="Disordered" evidence="4">
    <location>
        <begin position="449"/>
        <end position="502"/>
    </location>
</feature>
<dbReference type="SUPFAM" id="SSF53187">
    <property type="entry name" value="Zn-dependent exopeptidases"/>
    <property type="match status" value="1"/>
</dbReference>
<feature type="region of interest" description="Disordered" evidence="4">
    <location>
        <begin position="148"/>
        <end position="185"/>
    </location>
</feature>
<evidence type="ECO:0000256" key="3">
    <source>
        <dbReference type="PROSITE-ProRule" id="PRU01379"/>
    </source>
</evidence>
<gene>
    <name evidence="6" type="ORF">TCMB3V08_LOCUS8516</name>
</gene>
<comment type="caution">
    <text evidence="3">Lacks conserved residue(s) required for the propagation of feature annotation.</text>
</comment>
<evidence type="ECO:0000256" key="4">
    <source>
        <dbReference type="SAM" id="MobiDB-lite"/>
    </source>
</evidence>
<protein>
    <submittedName>
        <fullName evidence="6">(California timema) hypothetical protein</fullName>
    </submittedName>
</protein>
<feature type="compositionally biased region" description="Polar residues" evidence="4">
    <location>
        <begin position="469"/>
        <end position="494"/>
    </location>
</feature>
<accession>A0A7R9JBH0</accession>
<dbReference type="AlphaFoldDB" id="A0A7R9JBH0"/>
<dbReference type="PANTHER" id="PTHR12756">
    <property type="entry name" value="CYTOSOLIC CARBOXYPEPTIDASE"/>
    <property type="match status" value="1"/>
</dbReference>
<dbReference type="Pfam" id="PF25571">
    <property type="entry name" value="TPR_CCP1_N"/>
    <property type="match status" value="1"/>
</dbReference>